<feature type="compositionally biased region" description="Basic and acidic residues" evidence="1">
    <location>
        <begin position="177"/>
        <end position="208"/>
    </location>
</feature>
<feature type="compositionally biased region" description="Basic residues" evidence="1">
    <location>
        <begin position="76"/>
        <end position="88"/>
    </location>
</feature>
<proteinExistence type="predicted"/>
<gene>
    <name evidence="2" type="ORF">AV274_0819</name>
</gene>
<feature type="compositionally biased region" description="Basic and acidic residues" evidence="1">
    <location>
        <begin position="124"/>
        <end position="142"/>
    </location>
</feature>
<feature type="region of interest" description="Disordered" evidence="1">
    <location>
        <begin position="1"/>
        <end position="150"/>
    </location>
</feature>
<feature type="compositionally biased region" description="Low complexity" evidence="1">
    <location>
        <begin position="370"/>
        <end position="394"/>
    </location>
</feature>
<dbReference type="EMBL" id="LXWW01000030">
    <property type="protein sequence ID" value="OAO17440.1"/>
    <property type="molecule type" value="Genomic_DNA"/>
</dbReference>
<feature type="region of interest" description="Disordered" evidence="1">
    <location>
        <begin position="354"/>
        <end position="407"/>
    </location>
</feature>
<evidence type="ECO:0000313" key="2">
    <source>
        <dbReference type="EMBL" id="OAO17440.1"/>
    </source>
</evidence>
<sequence>EHCFKGIQCGRVQPVSRESGDLHKARGGGKTQRQGLRRSYSQGVLRVADPSSQDHSSREGGRSRGQNDRESAPVHGRGRHYRGRRQRVVRGVDPSHQVPGGERLQLRIHGRVGRRDRRAPRPVADAERTEGGVRRAGGHPDEDCSAGGRRGVRDVHRRCGVWQLREDGAQRHRVRGHGADHRGVPHAEERGLLERGDERHLPRVERGRAGLVPGGDHESDPGEARRGRGGSAAAGGLPGGQDFGRGRLEGHGHDDGEGGGGARRGGAHHRRGAIRAVPVGREGPAHARGVADARAGVRLERRGQKAAGGGPARRAVLLEAGGVRAGAAADPDGVAAVQVGHRPGRVRAHLEGRLHHPREDPGPHQAGLCQGRPAAPAARPRLRAGAGDAADGVAARGGSGGGQRRVHSGAHLQSGVLRLLPVAAPAHEPAAGAARLLRLAHLRARGPAARKGLPLQVDQRACVVVS</sequence>
<comment type="caution">
    <text evidence="2">The sequence shown here is derived from an EMBL/GenBank/DDBJ whole genome shotgun (WGS) entry which is preliminary data.</text>
</comment>
<dbReference type="Proteomes" id="UP000078348">
    <property type="component" value="Unassembled WGS sequence"/>
</dbReference>
<feature type="compositionally biased region" description="Basic and acidic residues" evidence="1">
    <location>
        <begin position="283"/>
        <end position="296"/>
    </location>
</feature>
<feature type="compositionally biased region" description="Basic and acidic residues" evidence="1">
    <location>
        <begin position="215"/>
        <end position="226"/>
    </location>
</feature>
<feature type="compositionally biased region" description="Polar residues" evidence="1">
    <location>
        <begin position="31"/>
        <end position="42"/>
    </location>
</feature>
<feature type="compositionally biased region" description="Basic and acidic residues" evidence="1">
    <location>
        <begin position="55"/>
        <end position="72"/>
    </location>
</feature>
<feature type="compositionally biased region" description="Basic and acidic residues" evidence="1">
    <location>
        <begin position="244"/>
        <end position="256"/>
    </location>
</feature>
<reference evidence="2 3" key="1">
    <citation type="submission" date="2016-05" db="EMBL/GenBank/DDBJ databases">
        <title>Nuclear genome of Blastocystis sp. subtype 1 NandII.</title>
        <authorList>
            <person name="Gentekaki E."/>
            <person name="Curtis B."/>
            <person name="Stairs C."/>
            <person name="Eme L."/>
            <person name="Herman E."/>
            <person name="Klimes V."/>
            <person name="Arias M.C."/>
            <person name="Elias M."/>
            <person name="Hilliou F."/>
            <person name="Klute M."/>
            <person name="Malik S.-B."/>
            <person name="Pightling A."/>
            <person name="Rachubinski R."/>
            <person name="Salas D."/>
            <person name="Schlacht A."/>
            <person name="Suga H."/>
            <person name="Archibald J."/>
            <person name="Ball S.G."/>
            <person name="Clark G."/>
            <person name="Dacks J."/>
            <person name="Van Der Giezen M."/>
            <person name="Tsaousis A."/>
            <person name="Roger A."/>
        </authorList>
    </citation>
    <scope>NUCLEOTIDE SEQUENCE [LARGE SCALE GENOMIC DNA]</scope>
    <source>
        <strain evidence="3">ATCC 50177 / NandII</strain>
    </source>
</reference>
<keyword evidence="3" id="KW-1185">Reference proteome</keyword>
<dbReference type="AlphaFoldDB" id="A0A196SK60"/>
<evidence type="ECO:0000313" key="3">
    <source>
        <dbReference type="Proteomes" id="UP000078348"/>
    </source>
</evidence>
<feature type="compositionally biased region" description="Gly residues" evidence="1">
    <location>
        <begin position="229"/>
        <end position="243"/>
    </location>
</feature>
<feature type="region of interest" description="Disordered" evidence="1">
    <location>
        <begin position="170"/>
        <end position="296"/>
    </location>
</feature>
<name>A0A196SK60_BLAHN</name>
<accession>A0A196SK60</accession>
<protein>
    <submittedName>
        <fullName evidence="2">6-phosphogluconate dehydrogenase</fullName>
    </submittedName>
</protein>
<evidence type="ECO:0000256" key="1">
    <source>
        <dbReference type="SAM" id="MobiDB-lite"/>
    </source>
</evidence>
<feature type="compositionally biased region" description="Basic residues" evidence="1">
    <location>
        <begin position="106"/>
        <end position="120"/>
    </location>
</feature>
<organism evidence="2 3">
    <name type="scientific">Blastocystis sp. subtype 1 (strain ATCC 50177 / NandII)</name>
    <dbReference type="NCBI Taxonomy" id="478820"/>
    <lineage>
        <taxon>Eukaryota</taxon>
        <taxon>Sar</taxon>
        <taxon>Stramenopiles</taxon>
        <taxon>Bigyra</taxon>
        <taxon>Opalozoa</taxon>
        <taxon>Opalinata</taxon>
        <taxon>Blastocystidae</taxon>
        <taxon>Blastocystis</taxon>
    </lineage>
</organism>
<feature type="non-terminal residue" evidence="2">
    <location>
        <position position="1"/>
    </location>
</feature>